<evidence type="ECO:0000256" key="2">
    <source>
        <dbReference type="ARBA" id="ARBA00022801"/>
    </source>
</evidence>
<dbReference type="Pfam" id="PF00150">
    <property type="entry name" value="Cellulase"/>
    <property type="match status" value="1"/>
</dbReference>
<proteinExistence type="inferred from homology"/>
<dbReference type="Gene3D" id="3.20.20.80">
    <property type="entry name" value="Glycosidases"/>
    <property type="match status" value="1"/>
</dbReference>
<dbReference type="GO" id="GO:0009251">
    <property type="term" value="P:glucan catabolic process"/>
    <property type="evidence" value="ECO:0007669"/>
    <property type="project" value="TreeGrafter"/>
</dbReference>
<keyword evidence="4" id="KW-0961">Cell wall biogenesis/degradation</keyword>
<comment type="similarity">
    <text evidence="1 7">Belongs to the glycosyl hydrolase 5 (cellulase A) family.</text>
</comment>
<dbReference type="PANTHER" id="PTHR31297:SF8">
    <property type="entry name" value="GLYCOSIDE HYDROLASE FAMILY 5 DOMAIN-CONTAINING PROTEIN"/>
    <property type="match status" value="1"/>
</dbReference>
<feature type="domain" description="Glycoside hydrolase family 5" evidence="9">
    <location>
        <begin position="80"/>
        <end position="322"/>
    </location>
</feature>
<dbReference type="PANTHER" id="PTHR31297">
    <property type="entry name" value="GLUCAN ENDO-1,6-BETA-GLUCOSIDASE B"/>
    <property type="match status" value="1"/>
</dbReference>
<accession>A0A6A6ZHE3</accession>
<dbReference type="EC" id="3.2.1.58" evidence="6"/>
<protein>
    <recommendedName>
        <fullName evidence="6">glucan 1,3-beta-glucosidase</fullName>
        <ecNumber evidence="6">3.2.1.58</ecNumber>
    </recommendedName>
</protein>
<dbReference type="GO" id="GO:0004338">
    <property type="term" value="F:glucan exo-1,3-beta-glucosidase activity"/>
    <property type="evidence" value="ECO:0007669"/>
    <property type="project" value="UniProtKB-EC"/>
</dbReference>
<dbReference type="InterPro" id="IPR017853">
    <property type="entry name" value="GH"/>
</dbReference>
<keyword evidence="11" id="KW-1185">Reference proteome</keyword>
<dbReference type="AlphaFoldDB" id="A0A6A6ZHE3"/>
<keyword evidence="8" id="KW-0732">Signal</keyword>
<dbReference type="GO" id="GO:0005576">
    <property type="term" value="C:extracellular region"/>
    <property type="evidence" value="ECO:0007669"/>
    <property type="project" value="TreeGrafter"/>
</dbReference>
<dbReference type="Proteomes" id="UP000799424">
    <property type="component" value="Unassembled WGS sequence"/>
</dbReference>
<dbReference type="FunFam" id="3.20.20.80:FF:000033">
    <property type="entry name" value="Glucan 1,3-beta-glucosidase A"/>
    <property type="match status" value="1"/>
</dbReference>
<reference evidence="10" key="1">
    <citation type="journal article" date="2020" name="Stud. Mycol.">
        <title>101 Dothideomycetes genomes: a test case for predicting lifestyles and emergence of pathogens.</title>
        <authorList>
            <person name="Haridas S."/>
            <person name="Albert R."/>
            <person name="Binder M."/>
            <person name="Bloem J."/>
            <person name="Labutti K."/>
            <person name="Salamov A."/>
            <person name="Andreopoulos B."/>
            <person name="Baker S."/>
            <person name="Barry K."/>
            <person name="Bills G."/>
            <person name="Bluhm B."/>
            <person name="Cannon C."/>
            <person name="Castanera R."/>
            <person name="Culley D."/>
            <person name="Daum C."/>
            <person name="Ezra D."/>
            <person name="Gonzalez J."/>
            <person name="Henrissat B."/>
            <person name="Kuo A."/>
            <person name="Liang C."/>
            <person name="Lipzen A."/>
            <person name="Lutzoni F."/>
            <person name="Magnuson J."/>
            <person name="Mondo S."/>
            <person name="Nolan M."/>
            <person name="Ohm R."/>
            <person name="Pangilinan J."/>
            <person name="Park H.-J."/>
            <person name="Ramirez L."/>
            <person name="Alfaro M."/>
            <person name="Sun H."/>
            <person name="Tritt A."/>
            <person name="Yoshinaga Y."/>
            <person name="Zwiers L.-H."/>
            <person name="Turgeon B."/>
            <person name="Goodwin S."/>
            <person name="Spatafora J."/>
            <person name="Crous P."/>
            <person name="Grigoriev I."/>
        </authorList>
    </citation>
    <scope>NUCLEOTIDE SEQUENCE</scope>
    <source>
        <strain evidence="10">CBS 113818</strain>
    </source>
</reference>
<evidence type="ECO:0000259" key="9">
    <source>
        <dbReference type="Pfam" id="PF00150"/>
    </source>
</evidence>
<dbReference type="EMBL" id="MU006241">
    <property type="protein sequence ID" value="KAF2820460.1"/>
    <property type="molecule type" value="Genomic_DNA"/>
</dbReference>
<evidence type="ECO:0000256" key="5">
    <source>
        <dbReference type="ARBA" id="ARBA00036824"/>
    </source>
</evidence>
<evidence type="ECO:0000313" key="10">
    <source>
        <dbReference type="EMBL" id="KAF2820460.1"/>
    </source>
</evidence>
<comment type="catalytic activity">
    <reaction evidence="5">
        <text>Successive hydrolysis of beta-D-glucose units from the non-reducing ends of (1-&gt;3)-beta-D-glucans, releasing alpha-glucose.</text>
        <dbReference type="EC" id="3.2.1.58"/>
    </reaction>
</comment>
<dbReference type="OrthoDB" id="62120at2759"/>
<name>A0A6A6ZHE3_9PLEO</name>
<keyword evidence="3 7" id="KW-0326">Glycosidase</keyword>
<evidence type="ECO:0000256" key="8">
    <source>
        <dbReference type="SAM" id="SignalP"/>
    </source>
</evidence>
<evidence type="ECO:0000256" key="3">
    <source>
        <dbReference type="ARBA" id="ARBA00023295"/>
    </source>
</evidence>
<gene>
    <name evidence="10" type="ORF">CC86DRAFT_121395</name>
</gene>
<evidence type="ECO:0000256" key="4">
    <source>
        <dbReference type="ARBA" id="ARBA00023316"/>
    </source>
</evidence>
<evidence type="ECO:0000313" key="11">
    <source>
        <dbReference type="Proteomes" id="UP000799424"/>
    </source>
</evidence>
<sequence>MLIKELFIVLSLCAAALTAPIEKRGVDFRWGDEKIRGVNIGGWLVLEPWITPSIFDAANRNRQQQDIVDEYTLCEKLGQDSALKILQKHWTSWVTWHDFNKIKQSGFNVVRIPVGYWAYDSSRSPYVEGAKVYVDAAIDWARSLDLKIILDLHGAPGSQNGYDNSGQRTDTPQWQVGDNVKRTLTVLKIMSQKYAKTQYQDVVIGIQLLNEPALYKNGLSLDVTKQFYRDGYGQVREVSDTPVVLHDGFRRPNEWNAFLTPSDKNAQNIVIDHHEYQIFDDNLIRMTPLQHRQHVCSSSEYYNGADKWTFVGEWTGAMTDCTKYLNGLGRGARYDGTFGGSSRIGDCGWQDDLGRWPQSYKDDTRRYIEAQIAAYESKTQGWFWWNFKTESSAEWDAFRLIDAGIFPSIKNGKVDYKYGQGAIC</sequence>
<organism evidence="10 11">
    <name type="scientific">Ophiobolus disseminans</name>
    <dbReference type="NCBI Taxonomy" id="1469910"/>
    <lineage>
        <taxon>Eukaryota</taxon>
        <taxon>Fungi</taxon>
        <taxon>Dikarya</taxon>
        <taxon>Ascomycota</taxon>
        <taxon>Pezizomycotina</taxon>
        <taxon>Dothideomycetes</taxon>
        <taxon>Pleosporomycetidae</taxon>
        <taxon>Pleosporales</taxon>
        <taxon>Pleosporineae</taxon>
        <taxon>Phaeosphaeriaceae</taxon>
        <taxon>Ophiobolus</taxon>
    </lineage>
</organism>
<evidence type="ECO:0000256" key="6">
    <source>
        <dbReference type="ARBA" id="ARBA00038929"/>
    </source>
</evidence>
<keyword evidence="2 7" id="KW-0378">Hydrolase</keyword>
<evidence type="ECO:0000256" key="1">
    <source>
        <dbReference type="ARBA" id="ARBA00005641"/>
    </source>
</evidence>
<evidence type="ECO:0000256" key="7">
    <source>
        <dbReference type="RuleBase" id="RU361153"/>
    </source>
</evidence>
<feature type="chain" id="PRO_5025455701" description="glucan 1,3-beta-glucosidase" evidence="8">
    <location>
        <begin position="19"/>
        <end position="424"/>
    </location>
</feature>
<dbReference type="GO" id="GO:0009986">
    <property type="term" value="C:cell surface"/>
    <property type="evidence" value="ECO:0007669"/>
    <property type="project" value="TreeGrafter"/>
</dbReference>
<feature type="signal peptide" evidence="8">
    <location>
        <begin position="1"/>
        <end position="18"/>
    </location>
</feature>
<dbReference type="GO" id="GO:0071555">
    <property type="term" value="P:cell wall organization"/>
    <property type="evidence" value="ECO:0007669"/>
    <property type="project" value="UniProtKB-KW"/>
</dbReference>
<dbReference type="SUPFAM" id="SSF51445">
    <property type="entry name" value="(Trans)glycosidases"/>
    <property type="match status" value="1"/>
</dbReference>
<dbReference type="InterPro" id="IPR001547">
    <property type="entry name" value="Glyco_hydro_5"/>
</dbReference>
<dbReference type="InterPro" id="IPR050386">
    <property type="entry name" value="Glycosyl_hydrolase_5"/>
</dbReference>